<dbReference type="InterPro" id="IPR000904">
    <property type="entry name" value="Sec7_dom"/>
</dbReference>
<protein>
    <recommendedName>
        <fullName evidence="2">SEC7 domain-containing protein</fullName>
    </recommendedName>
</protein>
<proteinExistence type="predicted"/>
<dbReference type="CDD" id="cd00171">
    <property type="entry name" value="Sec7"/>
    <property type="match status" value="1"/>
</dbReference>
<dbReference type="PROSITE" id="PS50190">
    <property type="entry name" value="SEC7"/>
    <property type="match status" value="1"/>
</dbReference>
<reference evidence="3" key="2">
    <citation type="submission" date="2025-08" db="UniProtKB">
        <authorList>
            <consortium name="Ensembl"/>
        </authorList>
    </citation>
    <scope>IDENTIFICATION</scope>
</reference>
<dbReference type="GO" id="GO:0005085">
    <property type="term" value="F:guanyl-nucleotide exchange factor activity"/>
    <property type="evidence" value="ECO:0007669"/>
    <property type="project" value="InterPro"/>
</dbReference>
<evidence type="ECO:0000313" key="3">
    <source>
        <dbReference type="Ensembl" id="ENSCSAVP00000014426.1"/>
    </source>
</evidence>
<reference evidence="3" key="3">
    <citation type="submission" date="2025-09" db="UniProtKB">
        <authorList>
            <consortium name="Ensembl"/>
        </authorList>
    </citation>
    <scope>IDENTIFICATION</scope>
</reference>
<dbReference type="GO" id="GO:0032012">
    <property type="term" value="P:regulation of ARF protein signal transduction"/>
    <property type="evidence" value="ECO:0007669"/>
    <property type="project" value="InterPro"/>
</dbReference>
<dbReference type="Pfam" id="PF23325">
    <property type="entry name" value="TPR_28"/>
    <property type="match status" value="1"/>
</dbReference>
<feature type="compositionally biased region" description="Pro residues" evidence="1">
    <location>
        <begin position="263"/>
        <end position="275"/>
    </location>
</feature>
<name>H2ZA11_CIOSA</name>
<dbReference type="InterPro" id="IPR035999">
    <property type="entry name" value="Sec7_dom_sf"/>
</dbReference>
<feature type="compositionally biased region" description="Basic and acidic residues" evidence="1">
    <location>
        <begin position="1211"/>
        <end position="1220"/>
    </location>
</feature>
<organism evidence="3 4">
    <name type="scientific">Ciona savignyi</name>
    <name type="common">Pacific transparent sea squirt</name>
    <dbReference type="NCBI Taxonomy" id="51511"/>
    <lineage>
        <taxon>Eukaryota</taxon>
        <taxon>Metazoa</taxon>
        <taxon>Chordata</taxon>
        <taxon>Tunicata</taxon>
        <taxon>Ascidiacea</taxon>
        <taxon>Phlebobranchia</taxon>
        <taxon>Cionidae</taxon>
        <taxon>Ciona</taxon>
    </lineage>
</organism>
<keyword evidence="4" id="KW-1185">Reference proteome</keyword>
<dbReference type="GO" id="GO:0016197">
    <property type="term" value="P:endosomal transport"/>
    <property type="evidence" value="ECO:0007669"/>
    <property type="project" value="UniProtKB-ARBA"/>
</dbReference>
<dbReference type="InterPro" id="IPR056604">
    <property type="entry name" value="GBF1-like_TPR"/>
</dbReference>
<dbReference type="SMART" id="SM00222">
    <property type="entry name" value="Sec7"/>
    <property type="match status" value="1"/>
</dbReference>
<reference evidence="4" key="1">
    <citation type="submission" date="2003-08" db="EMBL/GenBank/DDBJ databases">
        <authorList>
            <person name="Birren B."/>
            <person name="Nusbaum C."/>
            <person name="Abebe A."/>
            <person name="Abouelleil A."/>
            <person name="Adekoya E."/>
            <person name="Ait-zahra M."/>
            <person name="Allen N."/>
            <person name="Allen T."/>
            <person name="An P."/>
            <person name="Anderson M."/>
            <person name="Anderson S."/>
            <person name="Arachchi H."/>
            <person name="Armbruster J."/>
            <person name="Bachantsang P."/>
            <person name="Baldwin J."/>
            <person name="Barry A."/>
            <person name="Bayul T."/>
            <person name="Blitshsteyn B."/>
            <person name="Bloom T."/>
            <person name="Blye J."/>
            <person name="Boguslavskiy L."/>
            <person name="Borowsky M."/>
            <person name="Boukhgalter B."/>
            <person name="Brunache A."/>
            <person name="Butler J."/>
            <person name="Calixte N."/>
            <person name="Calvo S."/>
            <person name="Camarata J."/>
            <person name="Campo K."/>
            <person name="Chang J."/>
            <person name="Cheshatsang Y."/>
            <person name="Citroen M."/>
            <person name="Collymore A."/>
            <person name="Considine T."/>
            <person name="Cook A."/>
            <person name="Cooke P."/>
            <person name="Corum B."/>
            <person name="Cuomo C."/>
            <person name="David R."/>
            <person name="Dawoe T."/>
            <person name="Degray S."/>
            <person name="Dodge S."/>
            <person name="Dooley K."/>
            <person name="Dorje P."/>
            <person name="Dorjee K."/>
            <person name="Dorris L."/>
            <person name="Duffey N."/>
            <person name="Dupes A."/>
            <person name="Elkins T."/>
            <person name="Engels R."/>
            <person name="Erickson J."/>
            <person name="Farina A."/>
            <person name="Faro S."/>
            <person name="Ferreira P."/>
            <person name="Fischer H."/>
            <person name="Fitzgerald M."/>
            <person name="Foley K."/>
            <person name="Gage D."/>
            <person name="Galagan J."/>
            <person name="Gearin G."/>
            <person name="Gnerre S."/>
            <person name="Gnirke A."/>
            <person name="Goyette A."/>
            <person name="Graham J."/>
            <person name="Grandbois E."/>
            <person name="Gyaltsen K."/>
            <person name="Hafez N."/>
            <person name="Hagopian D."/>
            <person name="Hagos B."/>
            <person name="Hall J."/>
            <person name="Hatcher B."/>
            <person name="Heller A."/>
            <person name="Higgins H."/>
            <person name="Honan T."/>
            <person name="Horn A."/>
            <person name="Houde N."/>
            <person name="Hughes L."/>
            <person name="Hulme W."/>
            <person name="Husby E."/>
            <person name="Iliev I."/>
            <person name="Jaffe D."/>
            <person name="Jones C."/>
            <person name="Kamal M."/>
            <person name="Kamat A."/>
            <person name="Kamvysselis M."/>
            <person name="Karlsson E."/>
            <person name="Kells C."/>
            <person name="Kieu A."/>
            <person name="Kisner P."/>
            <person name="Kodira C."/>
            <person name="Kulbokas E."/>
            <person name="Labutti K."/>
            <person name="Lama D."/>
            <person name="Landers T."/>
            <person name="Leger J."/>
            <person name="Levine S."/>
            <person name="Lewis D."/>
            <person name="Lewis T."/>
            <person name="Lindblad-toh K."/>
            <person name="Liu X."/>
            <person name="Lokyitsang T."/>
            <person name="Lokyitsang Y."/>
            <person name="Lucien O."/>
            <person name="Lui A."/>
            <person name="Ma L.J."/>
            <person name="Mabbitt R."/>
            <person name="Macdonald J."/>
            <person name="Maclean C."/>
            <person name="Major J."/>
            <person name="Manning J."/>
            <person name="Marabella R."/>
            <person name="Maru K."/>
            <person name="Matthews C."/>
            <person name="Mauceli E."/>
            <person name="Mccarthy M."/>
            <person name="Mcdonough S."/>
            <person name="Mcghee T."/>
            <person name="Meldrim J."/>
            <person name="Meneus L."/>
            <person name="Mesirov J."/>
            <person name="Mihalev A."/>
            <person name="Mihova T."/>
            <person name="Mikkelsen T."/>
            <person name="Mlenga V."/>
            <person name="Moru K."/>
            <person name="Mozes J."/>
            <person name="Mulrain L."/>
            <person name="Munson G."/>
            <person name="Naylor J."/>
            <person name="Newes C."/>
            <person name="Nguyen C."/>
            <person name="Nguyen N."/>
            <person name="Nguyen T."/>
            <person name="Nicol R."/>
            <person name="Nielsen C."/>
            <person name="Nizzari M."/>
            <person name="Norbu C."/>
            <person name="Norbu N."/>
            <person name="O'donnell P."/>
            <person name="Okoawo O."/>
            <person name="O'leary S."/>
            <person name="Omotosho B."/>
            <person name="O'neill K."/>
            <person name="Osman S."/>
            <person name="Parker S."/>
            <person name="Perrin D."/>
            <person name="Phunkhang P."/>
            <person name="Piqani B."/>
            <person name="Purcell S."/>
            <person name="Rachupka T."/>
            <person name="Ramasamy U."/>
            <person name="Rameau R."/>
            <person name="Ray V."/>
            <person name="Raymond C."/>
            <person name="Retta R."/>
            <person name="Richardson S."/>
            <person name="Rise C."/>
            <person name="Rodriguez J."/>
            <person name="Rogers J."/>
            <person name="Rogov P."/>
            <person name="Rutman M."/>
            <person name="Schupbach R."/>
            <person name="Seaman C."/>
            <person name="Settipalli S."/>
            <person name="Sharpe T."/>
            <person name="Sheridan J."/>
            <person name="Sherpa N."/>
            <person name="Shi J."/>
            <person name="Smirnov S."/>
            <person name="Smith C."/>
            <person name="Sougnez C."/>
            <person name="Spencer B."/>
            <person name="Stalker J."/>
            <person name="Stange-thomann N."/>
            <person name="Stavropoulos S."/>
            <person name="Stetson K."/>
            <person name="Stone C."/>
            <person name="Stone S."/>
            <person name="Stubbs M."/>
            <person name="Talamas J."/>
            <person name="Tchuinga P."/>
            <person name="Tenzing P."/>
            <person name="Tesfaye S."/>
            <person name="Theodore J."/>
            <person name="Thoulutsang Y."/>
            <person name="Topham K."/>
            <person name="Towey S."/>
            <person name="Tsamla T."/>
            <person name="Tsomo N."/>
            <person name="Vallee D."/>
            <person name="Vassiliev H."/>
            <person name="Venkataraman V."/>
            <person name="Vinson J."/>
            <person name="Vo A."/>
            <person name="Wade C."/>
            <person name="Wang S."/>
            <person name="Wangchuk T."/>
            <person name="Wangdi T."/>
            <person name="Whittaker C."/>
            <person name="Wilkinson J."/>
            <person name="Wu Y."/>
            <person name="Wyman D."/>
            <person name="Yadav S."/>
            <person name="Yang S."/>
            <person name="Yang X."/>
            <person name="Yeager S."/>
            <person name="Yee E."/>
            <person name="Young G."/>
            <person name="Zainoun J."/>
            <person name="Zembeck L."/>
            <person name="Zimmer A."/>
            <person name="Zody M."/>
            <person name="Lander E."/>
        </authorList>
    </citation>
    <scope>NUCLEOTIDE SEQUENCE [LARGE SCALE GENOMIC DNA]</scope>
</reference>
<dbReference type="GO" id="GO:0010256">
    <property type="term" value="P:endomembrane system organization"/>
    <property type="evidence" value="ECO:0007669"/>
    <property type="project" value="UniProtKB-ARBA"/>
</dbReference>
<dbReference type="Pfam" id="PF01369">
    <property type="entry name" value="Sec7"/>
    <property type="match status" value="1"/>
</dbReference>
<feature type="domain" description="SEC7" evidence="2">
    <location>
        <begin position="569"/>
        <end position="759"/>
    </location>
</feature>
<dbReference type="PANTHER" id="PTHR10663">
    <property type="entry name" value="GUANYL-NUCLEOTIDE EXCHANGE FACTOR"/>
    <property type="match status" value="1"/>
</dbReference>
<evidence type="ECO:0000313" key="4">
    <source>
        <dbReference type="Proteomes" id="UP000007875"/>
    </source>
</evidence>
<dbReference type="GeneTree" id="ENSGT00940000168092"/>
<sequence>MKRGKYIILGEVNIVVTALRRNLRWATHSYQNDNEDPLIGSFNSLKNVLNRCEGLSVLEPNIYLTPFLEVVRSEDTTGPITGLALSSINKFLCYGLIDPDAPNAAVAVSGMADAVTHARFVGTDPANDEVVLMKILQVLRVLLLTKVGTLLTNEAVCEIMQSCFRICFEMRLSELLRKSAEHTLVDMVQLLFTRLPEFKEDSKNLLSNSMKKVIFVHLYAQLKLHGESDLAGIIKLTRKTEREARHCRGFPLGTLRLLGIQPNRPPLRKPPPPKPMMVKFNSNSSRGEQADTEATNGDADEPTQLPDSLVEDVDGQSQVSESSSVDNALNPVSGVGPLLPYGLACIRELFRFLISLTNPHDRHNTDVMIHMGMSLMMVALETSLSSTLAVDWDIGVKLVVHITNPLCQLSKGVKNNYKSYVLFSVPKVINKFLLIMVSVKKFTLLYTFLPILLSNFLSHNSPNNMIILFIQNAFPVSGLYTTHLLSLDALLTVVHSIEQRCSQNESKNLGRIPWCYRIQKRSVILLCRISKPDTEWQSATPVNNQQVAANPTPTVVPERFSGEVPTIEELQLIKQKKKILQSGTELFNQKTKKGITFLQDQNLLAVPIDVREVSLWLRANPWLDKKMIGEYISDRRHPEILDNFVRTFKFEGLRLDESLRLYLETFRLPGEAPVIQRLIEAFSAYWSECNHHPFMNLDAAFTLSYAIIMLNTDQHNRNVRKQNEPMTFHEFQRNTKGCNGGQDFDQHMLEEIYTTIRNDEIVLPDEQVGPIRDRWLWNVFLRRGASPEGTWLSTSDEYHIYDRDIFAMNWGPTVSALSYVFDKSLEENIIQRSILGFKKCALISAHFSMCNVFDNLIVSLCKFTGLTSNGESAILFVKITAKHPNFPQAPDMTTVIFGSNPKAQLAARTMFHLTHRHGDILREGWRNILDVILPLYRSKLLPAAMVEVEDFVDPTGRVCLLREELPMQRSDSSIFSSFYQFMTLGGPSETSNQKQTTAEDQEAMRIAQDCVKELQLETLVTESKFLRLDSLQELMKALMQASHPPHVHDAMGGNYMEDSAIFFLELLLRVVLQNRDRIMSLWQMVRDHLYSCIVMATEYSLLLERAVVGLMRMAIRLLHREEVAEEVLASLQILLMIKPSIIPMVSRQIGYGLHELLRTNAANIHARADWITIFTVMKTVGAGAVPPAIVQVPTNPNENPPDPTYGSLEDMADRRTHSDGESVAGETRLSVYSDRGYTSDSELYENHPGNTDTASELPNNGLVLSCLEITVNFIHCHHFNFCFFTYKPSHLINSNFLSFLETREFRGQFTLQLGEELRQHDMRAMVKCCETLAFLVRDAAHITPDNFELCVRCIRTFVEASINGGMVGFCESKLYLKITISINDRTNTVNRAHHASTELKHPDKKKYYGHNSDDETMVENVPGGYHTMSLQLLDLMHTLHTRAASIYSSWEAEERKVTNEPVVTAEASSLWGKCWCPLLQGIARLCCDARRQVRTSALTYLQRALLVHDLQTLTGKEWESCFNKVLFPLLTKLLENISPADPDGMEETRMRGATLLSKVFLQHLNPLLSLPTFTALWLTILDFMDKYMHIGKRDLLFEAIPESLKNMLLVMDTARIFHTNEDAHTSLWDVTWERIDCFLPSLRNEVFKPPTPG</sequence>
<dbReference type="Gene3D" id="1.10.220.20">
    <property type="match status" value="1"/>
</dbReference>
<feature type="compositionally biased region" description="Polar residues" evidence="1">
    <location>
        <begin position="280"/>
        <end position="295"/>
    </location>
</feature>
<dbReference type="Proteomes" id="UP000007875">
    <property type="component" value="Unassembled WGS sequence"/>
</dbReference>
<dbReference type="GO" id="GO:0005794">
    <property type="term" value="C:Golgi apparatus"/>
    <property type="evidence" value="ECO:0007669"/>
    <property type="project" value="UniProtKB-SubCell"/>
</dbReference>
<feature type="region of interest" description="Disordered" evidence="1">
    <location>
        <begin position="1191"/>
        <end position="1223"/>
    </location>
</feature>
<dbReference type="SUPFAM" id="SSF48425">
    <property type="entry name" value="Sec7 domain"/>
    <property type="match status" value="1"/>
</dbReference>
<dbReference type="PANTHER" id="PTHR10663:SF388">
    <property type="entry name" value="GOLGI-SPECIFIC BREFELDIN A-RESISTANCE GUANINE NUCLEOTIDE EXCHANGE FACTOR 1"/>
    <property type="match status" value="1"/>
</dbReference>
<accession>H2ZA11</accession>
<feature type="compositionally biased region" description="Polar residues" evidence="1">
    <location>
        <begin position="315"/>
        <end position="327"/>
    </location>
</feature>
<evidence type="ECO:0000259" key="2">
    <source>
        <dbReference type="PROSITE" id="PS50190"/>
    </source>
</evidence>
<dbReference type="Ensembl" id="ENSCSAVT00000014591.1">
    <property type="protein sequence ID" value="ENSCSAVP00000014426.1"/>
    <property type="gene ID" value="ENSCSAVG00000008446.1"/>
</dbReference>
<dbReference type="GO" id="GO:0005793">
    <property type="term" value="C:endoplasmic reticulum-Golgi intermediate compartment"/>
    <property type="evidence" value="ECO:0007669"/>
    <property type="project" value="UniProtKB-SubCell"/>
</dbReference>
<evidence type="ECO:0000256" key="1">
    <source>
        <dbReference type="SAM" id="MobiDB-lite"/>
    </source>
</evidence>
<feature type="region of interest" description="Disordered" evidence="1">
    <location>
        <begin position="259"/>
        <end position="327"/>
    </location>
</feature>
<dbReference type="InterPro" id="IPR023394">
    <property type="entry name" value="Sec7_C_sf"/>
</dbReference>
<dbReference type="Gene3D" id="1.10.1000.11">
    <property type="entry name" value="Arf Nucleotide-binding Site Opener,domain 2"/>
    <property type="match status" value="1"/>
</dbReference>